<reference evidence="2 3" key="1">
    <citation type="submission" date="2019-03" db="EMBL/GenBank/DDBJ databases">
        <title>Alkanindiges illinoisensis: a potential pathogenic isolated from ascites of a gastric cancer patient with abdominal metastasis.</title>
        <authorList>
            <person name="Hu X."/>
            <person name="Yang B."/>
            <person name="Yan X."/>
            <person name="Lin L."/>
            <person name="Zhao H."/>
            <person name="Zhou F."/>
            <person name="Su B."/>
            <person name="Chen J."/>
            <person name="Rui Y."/>
            <person name="Wang Q."/>
            <person name="Zheng L."/>
        </authorList>
    </citation>
    <scope>NUCLEOTIDE SEQUENCE [LARGE SCALE GENOMIC DNA]</scope>
    <source>
        <strain evidence="2 3">NFYY 23406</strain>
    </source>
</reference>
<proteinExistence type="predicted"/>
<protein>
    <submittedName>
        <fullName evidence="2">DUF2726 domain-containing protein</fullName>
    </submittedName>
</protein>
<evidence type="ECO:0000259" key="1">
    <source>
        <dbReference type="Pfam" id="PF10881"/>
    </source>
</evidence>
<accession>A0A4Y7XDC5</accession>
<name>A0A4Y7XDC5_9GAMM</name>
<evidence type="ECO:0000313" key="2">
    <source>
        <dbReference type="EMBL" id="TEU28638.1"/>
    </source>
</evidence>
<organism evidence="2 3">
    <name type="scientific">Alkanindiges illinoisensis</name>
    <dbReference type="NCBI Taxonomy" id="197183"/>
    <lineage>
        <taxon>Bacteria</taxon>
        <taxon>Pseudomonadati</taxon>
        <taxon>Pseudomonadota</taxon>
        <taxon>Gammaproteobacteria</taxon>
        <taxon>Moraxellales</taxon>
        <taxon>Moraxellaceae</taxon>
        <taxon>Alkanindiges</taxon>
    </lineage>
</organism>
<keyword evidence="3" id="KW-1185">Reference proteome</keyword>
<sequence>MSMWLIIGVVIIALLGIIAGKNKKPRQQHTPIHAKAILTRREQQFFAVLQQAMPRAYIFPQVSFSAILTTKGFYTRSQFNRKIADFVLCDQDLEIVAIIELDDRSHQGREQQDAARDAMLHEAGYAVLRYTQIPSAGQLQKDLYKYFK</sequence>
<evidence type="ECO:0000313" key="3">
    <source>
        <dbReference type="Proteomes" id="UP000297834"/>
    </source>
</evidence>
<dbReference type="Proteomes" id="UP000297834">
    <property type="component" value="Unassembled WGS sequence"/>
</dbReference>
<dbReference type="STRING" id="1120977.GCA_000619845_01078"/>
<dbReference type="EMBL" id="SNTY01000015">
    <property type="protein sequence ID" value="TEU28638.1"/>
    <property type="molecule type" value="Genomic_DNA"/>
</dbReference>
<dbReference type="RefSeq" id="WP_134243898.1">
    <property type="nucleotide sequence ID" value="NZ_SNTY01000015.1"/>
</dbReference>
<dbReference type="AlphaFoldDB" id="A0A4Y7XDC5"/>
<feature type="domain" description="DUF2726" evidence="1">
    <location>
        <begin position="35"/>
        <end position="138"/>
    </location>
</feature>
<dbReference type="Pfam" id="PF10881">
    <property type="entry name" value="DUF2726"/>
    <property type="match status" value="1"/>
</dbReference>
<gene>
    <name evidence="2" type="ORF">E2B99_05175</name>
</gene>
<dbReference type="InterPro" id="IPR024402">
    <property type="entry name" value="DUF2726"/>
</dbReference>
<dbReference type="OrthoDB" id="6710473at2"/>
<comment type="caution">
    <text evidence="2">The sequence shown here is derived from an EMBL/GenBank/DDBJ whole genome shotgun (WGS) entry which is preliminary data.</text>
</comment>